<reference evidence="6" key="1">
    <citation type="submission" date="2019-09" db="EMBL/GenBank/DDBJ databases">
        <title>Characterisation of the sponge microbiome using genome-centric metagenomics.</title>
        <authorList>
            <person name="Engelberts J.P."/>
            <person name="Robbins S.J."/>
            <person name="De Goeij J.M."/>
            <person name="Aranda M."/>
            <person name="Bell S.C."/>
            <person name="Webster N.S."/>
        </authorList>
    </citation>
    <scope>NUCLEOTIDE SEQUENCE</scope>
    <source>
        <strain evidence="6">SB0664_bin_43</strain>
    </source>
</reference>
<name>A0A6B0Y2L6_9RHOB</name>
<sequence length="98" mass="11021">MRRVSCLMCHQVSSLDERDQGQIGPALDGVASRLDDMGLRQRVVDARVFNPDTIMPPYYSVKGLVDVADRYRGQTIYGAQEVEDVVAYLLTLTEESNR</sequence>
<feature type="domain" description="Cytochrome c" evidence="5">
    <location>
        <begin position="1"/>
        <end position="93"/>
    </location>
</feature>
<evidence type="ECO:0000256" key="1">
    <source>
        <dbReference type="ARBA" id="ARBA00022617"/>
    </source>
</evidence>
<evidence type="ECO:0000256" key="3">
    <source>
        <dbReference type="ARBA" id="ARBA00023004"/>
    </source>
</evidence>
<evidence type="ECO:0000259" key="5">
    <source>
        <dbReference type="PROSITE" id="PS51007"/>
    </source>
</evidence>
<dbReference type="InterPro" id="IPR030999">
    <property type="entry name" value="Thiosulf_SoxX"/>
</dbReference>
<dbReference type="GO" id="GO:0046872">
    <property type="term" value="F:metal ion binding"/>
    <property type="evidence" value="ECO:0007669"/>
    <property type="project" value="UniProtKB-KW"/>
</dbReference>
<keyword evidence="1 4" id="KW-0349">Heme</keyword>
<evidence type="ECO:0000256" key="4">
    <source>
        <dbReference type="PROSITE-ProRule" id="PRU00433"/>
    </source>
</evidence>
<evidence type="ECO:0000313" key="6">
    <source>
        <dbReference type="EMBL" id="MXY35011.1"/>
    </source>
</evidence>
<dbReference type="GO" id="GO:0009055">
    <property type="term" value="F:electron transfer activity"/>
    <property type="evidence" value="ECO:0007669"/>
    <property type="project" value="InterPro"/>
</dbReference>
<dbReference type="EMBL" id="VXRY01000544">
    <property type="protein sequence ID" value="MXY35011.1"/>
    <property type="molecule type" value="Genomic_DNA"/>
</dbReference>
<dbReference type="PROSITE" id="PS51007">
    <property type="entry name" value="CYTC"/>
    <property type="match status" value="1"/>
</dbReference>
<dbReference type="InterPro" id="IPR009056">
    <property type="entry name" value="Cyt_c-like_dom"/>
</dbReference>
<keyword evidence="2 4" id="KW-0479">Metal-binding</keyword>
<proteinExistence type="predicted"/>
<dbReference type="SUPFAM" id="SSF46626">
    <property type="entry name" value="Cytochrome c"/>
    <property type="match status" value="1"/>
</dbReference>
<dbReference type="Pfam" id="PF00034">
    <property type="entry name" value="Cytochrom_C"/>
    <property type="match status" value="1"/>
</dbReference>
<accession>A0A6B0Y2L6</accession>
<dbReference type="AlphaFoldDB" id="A0A6B0Y2L6"/>
<dbReference type="NCBIfam" id="TIGR04485">
    <property type="entry name" value="thiosulf_SoxX"/>
    <property type="match status" value="1"/>
</dbReference>
<organism evidence="6">
    <name type="scientific">Boseongicola sp. SB0664_bin_43</name>
    <dbReference type="NCBI Taxonomy" id="2604844"/>
    <lineage>
        <taxon>Bacteria</taxon>
        <taxon>Pseudomonadati</taxon>
        <taxon>Pseudomonadota</taxon>
        <taxon>Alphaproteobacteria</taxon>
        <taxon>Rhodobacterales</taxon>
        <taxon>Paracoccaceae</taxon>
        <taxon>Boseongicola</taxon>
    </lineage>
</organism>
<gene>
    <name evidence="6" type="primary">soxX</name>
    <name evidence="6" type="ORF">F4Y60_13200</name>
</gene>
<dbReference type="Gene3D" id="1.10.760.10">
    <property type="entry name" value="Cytochrome c-like domain"/>
    <property type="match status" value="1"/>
</dbReference>
<dbReference type="InterPro" id="IPR036909">
    <property type="entry name" value="Cyt_c-like_dom_sf"/>
</dbReference>
<dbReference type="GO" id="GO:0020037">
    <property type="term" value="F:heme binding"/>
    <property type="evidence" value="ECO:0007669"/>
    <property type="project" value="InterPro"/>
</dbReference>
<evidence type="ECO:0000256" key="2">
    <source>
        <dbReference type="ARBA" id="ARBA00022723"/>
    </source>
</evidence>
<protein>
    <submittedName>
        <fullName evidence="6">Sulfur oxidation c-type cytochrome SoxX</fullName>
    </submittedName>
</protein>
<comment type="caution">
    <text evidence="6">The sequence shown here is derived from an EMBL/GenBank/DDBJ whole genome shotgun (WGS) entry which is preliminary data.</text>
</comment>
<keyword evidence="3 4" id="KW-0408">Iron</keyword>